<evidence type="ECO:0000256" key="2">
    <source>
        <dbReference type="ARBA" id="ARBA00007267"/>
    </source>
</evidence>
<dbReference type="EMBL" id="JBBPBK010000012">
    <property type="protein sequence ID" value="KAK9274068.1"/>
    <property type="molecule type" value="Genomic_DNA"/>
</dbReference>
<sequence length="813" mass="89623">MESPETAKTTTTSSSSDSVAVQDSPIFSYISNLSPIQPVKVANGAQGFPGLNSPPLVFTSPQINPHREARFLKRPQCPQSSSVELSQRDDGCKKIASDPDVPGKSVAQLSCGLMIPSTEKECDTEASVKGQPCSSSGCFDEYLADPVEVDSFNDVPQSSQSDLTDLKRTITKLDNNKDIREDIDTEADASPALVEQSEKHLQGKSTSDVKLVETEEKQRLSTECSNIESNMSVDHASNEKQCEHTLAQSPLNLERKQVSNTSQLGEQASQHKRGMRRRCLQFEEAHLSTIANSPNSSNPTNSVTKSRSPATHVDLEIPESSCVNLTATSSNRKLVNLPQPISNSFSPHNSGNSPLKVSKPSGIGLHLNRIVSAVPIDFVSVQRLKTESITNCHLMENVKTRSISSNTVEEALASTEVGMQETKTLIAASSSPSESCRGMKPLNNPVLLKPTKHCANSHDKRKSNSEHSNSFDEFNQPSPRNKRKKASSNIDYEGCKHCNCKRTKCLKLYCECFAAGIYCADPCACQGCFNRPEYEDTVLETRQQIESRNPLAFAPKIVQRVTESPANNRLAPSSARHKRGCNCKKSMCLKKYCECYQANVGCSDGCRCEGCKNVYGRKEDYGVIKEMVSQRVNDESFEDASNEKLEMVAIWNGLSQTELYNLHNLTPLTPSFQFSDHGKDAPKSQLLSRRYLPSPESDLTALSSYGKSPRSPRSSDSHDMFLNTNKNLDIVSCDRELDHSSSERIDQLSPSDDGLASVLIALNCQILFQQQRLLQLHPKQGTCREVQEFNFVLEVVDSLQVVPFAGVVHQLPQ</sequence>
<feature type="compositionally biased region" description="Polar residues" evidence="4">
    <location>
        <begin position="258"/>
        <end position="268"/>
    </location>
</feature>
<name>A0AAP0RAS3_LIQFO</name>
<dbReference type="GO" id="GO:0005634">
    <property type="term" value="C:nucleus"/>
    <property type="evidence" value="ECO:0007669"/>
    <property type="project" value="UniProtKB-SubCell"/>
</dbReference>
<dbReference type="PANTHER" id="PTHR46159:SF6">
    <property type="entry name" value="OS12G0605300 PROTEIN"/>
    <property type="match status" value="1"/>
</dbReference>
<dbReference type="AlphaFoldDB" id="A0AAP0RAS3"/>
<feature type="region of interest" description="Disordered" evidence="4">
    <location>
        <begin position="1"/>
        <end position="20"/>
    </location>
</feature>
<dbReference type="Proteomes" id="UP001415857">
    <property type="component" value="Unassembled WGS sequence"/>
</dbReference>
<dbReference type="Pfam" id="PF03638">
    <property type="entry name" value="TCR"/>
    <property type="match status" value="2"/>
</dbReference>
<dbReference type="PROSITE" id="PS51634">
    <property type="entry name" value="CRC"/>
    <property type="match status" value="1"/>
</dbReference>
<evidence type="ECO:0000256" key="3">
    <source>
        <dbReference type="ARBA" id="ARBA00023242"/>
    </source>
</evidence>
<comment type="subcellular location">
    <subcellularLocation>
        <location evidence="1">Nucleus</location>
    </subcellularLocation>
</comment>
<evidence type="ECO:0000313" key="7">
    <source>
        <dbReference type="Proteomes" id="UP001415857"/>
    </source>
</evidence>
<feature type="compositionally biased region" description="Low complexity" evidence="4">
    <location>
        <begin position="292"/>
        <end position="302"/>
    </location>
</feature>
<feature type="region of interest" description="Disordered" evidence="4">
    <location>
        <begin position="288"/>
        <end position="312"/>
    </location>
</feature>
<comment type="similarity">
    <text evidence="2">Belongs to the lin-54 family.</text>
</comment>
<evidence type="ECO:0000256" key="4">
    <source>
        <dbReference type="SAM" id="MobiDB-lite"/>
    </source>
</evidence>
<comment type="caution">
    <text evidence="6">The sequence shown here is derived from an EMBL/GenBank/DDBJ whole genome shotgun (WGS) entry which is preliminary data.</text>
</comment>
<dbReference type="InterPro" id="IPR044522">
    <property type="entry name" value="TSO1-like"/>
</dbReference>
<dbReference type="PANTHER" id="PTHR46159">
    <property type="entry name" value="PROTEIN TESMIN/TSO1-LIKE CXC 2"/>
    <property type="match status" value="1"/>
</dbReference>
<dbReference type="InterPro" id="IPR033467">
    <property type="entry name" value="Tesmin/TSO1-like_CXC"/>
</dbReference>
<proteinExistence type="inferred from homology"/>
<organism evidence="6 7">
    <name type="scientific">Liquidambar formosana</name>
    <name type="common">Formosan gum</name>
    <dbReference type="NCBI Taxonomy" id="63359"/>
    <lineage>
        <taxon>Eukaryota</taxon>
        <taxon>Viridiplantae</taxon>
        <taxon>Streptophyta</taxon>
        <taxon>Embryophyta</taxon>
        <taxon>Tracheophyta</taxon>
        <taxon>Spermatophyta</taxon>
        <taxon>Magnoliopsida</taxon>
        <taxon>eudicotyledons</taxon>
        <taxon>Gunneridae</taxon>
        <taxon>Pentapetalae</taxon>
        <taxon>Saxifragales</taxon>
        <taxon>Altingiaceae</taxon>
        <taxon>Liquidambar</taxon>
    </lineage>
</organism>
<accession>A0AAP0RAS3</accession>
<feature type="region of interest" description="Disordered" evidence="4">
    <location>
        <begin position="188"/>
        <end position="208"/>
    </location>
</feature>
<dbReference type="GO" id="GO:0003700">
    <property type="term" value="F:DNA-binding transcription factor activity"/>
    <property type="evidence" value="ECO:0007669"/>
    <property type="project" value="InterPro"/>
</dbReference>
<reference evidence="6 7" key="1">
    <citation type="journal article" date="2024" name="Plant J.">
        <title>Genome sequences and population genomics reveal climatic adaptation and genomic divergence between two closely related sweetgum species.</title>
        <authorList>
            <person name="Xu W.Q."/>
            <person name="Ren C.Q."/>
            <person name="Zhang X.Y."/>
            <person name="Comes H.P."/>
            <person name="Liu X.H."/>
            <person name="Li Y.G."/>
            <person name="Kettle C.J."/>
            <person name="Jalonen R."/>
            <person name="Gaisberger H."/>
            <person name="Ma Y.Z."/>
            <person name="Qiu Y.X."/>
        </authorList>
    </citation>
    <scope>NUCLEOTIDE SEQUENCE [LARGE SCALE GENOMIC DNA]</scope>
    <source>
        <strain evidence="6">Hangzhou</strain>
    </source>
</reference>
<feature type="compositionally biased region" description="Polar residues" evidence="4">
    <location>
        <begin position="466"/>
        <end position="479"/>
    </location>
</feature>
<evidence type="ECO:0000313" key="6">
    <source>
        <dbReference type="EMBL" id="KAK9274068.1"/>
    </source>
</evidence>
<feature type="region of interest" description="Disordered" evidence="4">
    <location>
        <begin position="253"/>
        <end position="273"/>
    </location>
</feature>
<gene>
    <name evidence="6" type="ORF">L1049_018882</name>
</gene>
<feature type="region of interest" description="Disordered" evidence="4">
    <location>
        <begin position="429"/>
        <end position="486"/>
    </location>
</feature>
<feature type="compositionally biased region" description="Basic and acidic residues" evidence="4">
    <location>
        <begin position="456"/>
        <end position="465"/>
    </location>
</feature>
<evidence type="ECO:0000256" key="1">
    <source>
        <dbReference type="ARBA" id="ARBA00004123"/>
    </source>
</evidence>
<evidence type="ECO:0000259" key="5">
    <source>
        <dbReference type="PROSITE" id="PS51634"/>
    </source>
</evidence>
<keyword evidence="3" id="KW-0539">Nucleus</keyword>
<dbReference type="InterPro" id="IPR005172">
    <property type="entry name" value="CRC"/>
</dbReference>
<dbReference type="SMART" id="SM01114">
    <property type="entry name" value="CXC"/>
    <property type="match status" value="2"/>
</dbReference>
<feature type="domain" description="CRC" evidence="5">
    <location>
        <begin position="494"/>
        <end position="616"/>
    </location>
</feature>
<feature type="region of interest" description="Disordered" evidence="4">
    <location>
        <begin position="697"/>
        <end position="719"/>
    </location>
</feature>
<protein>
    <recommendedName>
        <fullName evidence="5">CRC domain-containing protein</fullName>
    </recommendedName>
</protein>
<keyword evidence="7" id="KW-1185">Reference proteome</keyword>